<keyword evidence="1" id="KW-0472">Membrane</keyword>
<dbReference type="Proteomes" id="UP000184420">
    <property type="component" value="Unassembled WGS sequence"/>
</dbReference>
<organism evidence="2 3">
    <name type="scientific">Chitinophaga jiangningensis</name>
    <dbReference type="NCBI Taxonomy" id="1419482"/>
    <lineage>
        <taxon>Bacteria</taxon>
        <taxon>Pseudomonadati</taxon>
        <taxon>Bacteroidota</taxon>
        <taxon>Chitinophagia</taxon>
        <taxon>Chitinophagales</taxon>
        <taxon>Chitinophagaceae</taxon>
        <taxon>Chitinophaga</taxon>
    </lineage>
</organism>
<dbReference type="RefSeq" id="WP_073080918.1">
    <property type="nucleotide sequence ID" value="NZ_FRBL01000004.1"/>
</dbReference>
<evidence type="ECO:0000256" key="1">
    <source>
        <dbReference type="SAM" id="Phobius"/>
    </source>
</evidence>
<feature type="transmembrane region" description="Helical" evidence="1">
    <location>
        <begin position="33"/>
        <end position="56"/>
    </location>
</feature>
<protein>
    <submittedName>
        <fullName evidence="2">Uncharacterized protein</fullName>
    </submittedName>
</protein>
<feature type="transmembrane region" description="Helical" evidence="1">
    <location>
        <begin position="63"/>
        <end position="84"/>
    </location>
</feature>
<evidence type="ECO:0000313" key="2">
    <source>
        <dbReference type="EMBL" id="SHL64742.1"/>
    </source>
</evidence>
<dbReference type="AlphaFoldDB" id="A0A1M7CBU8"/>
<name>A0A1M7CBU8_9BACT</name>
<dbReference type="EMBL" id="FRBL01000004">
    <property type="protein sequence ID" value="SHL64742.1"/>
    <property type="molecule type" value="Genomic_DNA"/>
</dbReference>
<accession>A0A1M7CBU8</accession>
<keyword evidence="1" id="KW-1133">Transmembrane helix</keyword>
<proteinExistence type="predicted"/>
<sequence>MSEFLKKTLYFTLIPIGIVLLLLLTGGASGLEIGISLLLLLLFGYFLGGLILLLIGRREIGKVLLLSCGIILLVGLSTCGILLMGM</sequence>
<keyword evidence="3" id="KW-1185">Reference proteome</keyword>
<keyword evidence="1" id="KW-0812">Transmembrane</keyword>
<reference evidence="2 3" key="1">
    <citation type="submission" date="2016-11" db="EMBL/GenBank/DDBJ databases">
        <authorList>
            <person name="Jaros S."/>
            <person name="Januszkiewicz K."/>
            <person name="Wedrychowicz H."/>
        </authorList>
    </citation>
    <scope>NUCLEOTIDE SEQUENCE [LARGE SCALE GENOMIC DNA]</scope>
    <source>
        <strain evidence="2 3">DSM 27406</strain>
    </source>
</reference>
<gene>
    <name evidence="2" type="ORF">SAMN05444266_104271</name>
</gene>
<feature type="transmembrane region" description="Helical" evidence="1">
    <location>
        <begin position="9"/>
        <end position="27"/>
    </location>
</feature>
<dbReference type="STRING" id="1419482.SAMN05444266_104271"/>
<evidence type="ECO:0000313" key="3">
    <source>
        <dbReference type="Proteomes" id="UP000184420"/>
    </source>
</evidence>